<feature type="domain" description="Tudor" evidence="16">
    <location>
        <begin position="1163"/>
        <end position="1223"/>
    </location>
</feature>
<dbReference type="InterPro" id="IPR000571">
    <property type="entry name" value="Znf_CCCH"/>
</dbReference>
<feature type="compositionally biased region" description="Polar residues" evidence="14">
    <location>
        <begin position="1724"/>
        <end position="1733"/>
    </location>
</feature>
<evidence type="ECO:0000256" key="12">
    <source>
        <dbReference type="ARBA" id="ARBA00047984"/>
    </source>
</evidence>
<reference evidence="18" key="1">
    <citation type="submission" date="2015-09" db="EMBL/GenBank/DDBJ databases">
        <title>Scylla olivacea transcriptome.</title>
        <authorList>
            <person name="Ikhwanuddin M."/>
        </authorList>
    </citation>
    <scope>NUCLEOTIDE SEQUENCE</scope>
</reference>
<organism evidence="18">
    <name type="scientific">Scylla olivacea</name>
    <name type="common">Orange mud crab</name>
    <name type="synonym">Cancer olivacea</name>
    <dbReference type="NCBI Taxonomy" id="85551"/>
    <lineage>
        <taxon>Eukaryota</taxon>
        <taxon>Metazoa</taxon>
        <taxon>Ecdysozoa</taxon>
        <taxon>Arthropoda</taxon>
        <taxon>Crustacea</taxon>
        <taxon>Multicrustacea</taxon>
        <taxon>Malacostraca</taxon>
        <taxon>Eumalacostraca</taxon>
        <taxon>Eucarida</taxon>
        <taxon>Decapoda</taxon>
        <taxon>Pleocyemata</taxon>
        <taxon>Brachyura</taxon>
        <taxon>Eubrachyura</taxon>
        <taxon>Portunoidea</taxon>
        <taxon>Portunidae</taxon>
        <taxon>Portuninae</taxon>
        <taxon>Scylla</taxon>
    </lineage>
</organism>
<evidence type="ECO:0000256" key="8">
    <source>
        <dbReference type="ARBA" id="ARBA00022840"/>
    </source>
</evidence>
<evidence type="ECO:0000256" key="6">
    <source>
        <dbReference type="ARBA" id="ARBA00022801"/>
    </source>
</evidence>
<evidence type="ECO:0000256" key="4">
    <source>
        <dbReference type="ARBA" id="ARBA00022741"/>
    </source>
</evidence>
<accession>A0A0P4W6C1</accession>
<name>A0A0P4W6C1_SCYOL</name>
<evidence type="ECO:0000259" key="17">
    <source>
        <dbReference type="PROSITE" id="PS51203"/>
    </source>
</evidence>
<keyword evidence="13" id="KW-0479">Metal-binding</keyword>
<evidence type="ECO:0000256" key="3">
    <source>
        <dbReference type="ARBA" id="ARBA00022737"/>
    </source>
</evidence>
<feature type="compositionally biased region" description="Low complexity" evidence="14">
    <location>
        <begin position="267"/>
        <end position="276"/>
    </location>
</feature>
<keyword evidence="13" id="KW-0863">Zinc-finger</keyword>
<feature type="domain" description="C3H1-type" evidence="15">
    <location>
        <begin position="1069"/>
        <end position="1092"/>
    </location>
</feature>
<dbReference type="InterPro" id="IPR002999">
    <property type="entry name" value="Tudor"/>
</dbReference>
<evidence type="ECO:0000256" key="7">
    <source>
        <dbReference type="ARBA" id="ARBA00022806"/>
    </source>
</evidence>
<dbReference type="InterPro" id="IPR027417">
    <property type="entry name" value="P-loop_NTPase"/>
</dbReference>
<feature type="zinc finger region" description="C3H1-type" evidence="13">
    <location>
        <begin position="1069"/>
        <end position="1092"/>
    </location>
</feature>
<dbReference type="EC" id="3.6.4.13" evidence="1"/>
<keyword evidence="8" id="KW-0067">ATP-binding</keyword>
<dbReference type="SUPFAM" id="SSF49764">
    <property type="entry name" value="HSP20-like chaperones"/>
    <property type="match status" value="1"/>
</dbReference>
<dbReference type="PROSITE" id="PS51203">
    <property type="entry name" value="CS"/>
    <property type="match status" value="1"/>
</dbReference>
<keyword evidence="5" id="KW-0221">Differentiation</keyword>
<evidence type="ECO:0000256" key="10">
    <source>
        <dbReference type="ARBA" id="ARBA00023158"/>
    </source>
</evidence>
<evidence type="ECO:0000256" key="11">
    <source>
        <dbReference type="ARBA" id="ARBA00023254"/>
    </source>
</evidence>
<dbReference type="PROSITE" id="PS50304">
    <property type="entry name" value="TUDOR"/>
    <property type="match status" value="2"/>
</dbReference>
<dbReference type="Gene3D" id="3.40.50.300">
    <property type="entry name" value="P-loop containing nucleotide triphosphate hydrolases"/>
    <property type="match status" value="1"/>
</dbReference>
<keyword evidence="11" id="KW-0469">Meiosis</keyword>
<keyword evidence="9" id="KW-0744">Spermatogenesis</keyword>
<dbReference type="Pfam" id="PF04969">
    <property type="entry name" value="CS"/>
    <property type="match status" value="1"/>
</dbReference>
<dbReference type="GO" id="GO:0005524">
    <property type="term" value="F:ATP binding"/>
    <property type="evidence" value="ECO:0007669"/>
    <property type="project" value="UniProtKB-KW"/>
</dbReference>
<comment type="catalytic activity">
    <reaction evidence="12">
        <text>ATP + H2O = ADP + phosphate + H(+)</text>
        <dbReference type="Rhea" id="RHEA:13065"/>
        <dbReference type="ChEBI" id="CHEBI:15377"/>
        <dbReference type="ChEBI" id="CHEBI:15378"/>
        <dbReference type="ChEBI" id="CHEBI:30616"/>
        <dbReference type="ChEBI" id="CHEBI:43474"/>
        <dbReference type="ChEBI" id="CHEBI:456216"/>
        <dbReference type="EC" id="3.6.4.13"/>
    </reaction>
</comment>
<dbReference type="GO" id="GO:0016787">
    <property type="term" value="F:hydrolase activity"/>
    <property type="evidence" value="ECO:0007669"/>
    <property type="project" value="UniProtKB-KW"/>
</dbReference>
<proteinExistence type="predicted"/>
<sequence length="1953" mass="218503">MAEVSRSRWRNLRICEVEDADTMWVREVPSHACSEELLQFLEMEKQMNHYFNNRQPCNSQHAFLITVGLPVVVCYKDCWRRGKVKKLPQAKGEKTSVFLVDYGLTCKTSLRALIPLSEGEWTSVPCQAKKVVLHGVVPISLQYGLINQEYKLTLKHCNHWDASATEYVKLLSSKKPRVEFTPIRFSQEGCPCGKMMIILPEETWLPIMPKVSQNKLLQTEDSQIALDLVQLLVDCEFAQLLEDTEEEICKLPSPECGQTHPDTRHTSMSAEAASSSLSSDSLRNVGTAAALGAPGRLCIRSDLCITKGTSSYQGTELNSDQWTEVGSIEGVVHCDTELESHSSTSSYDTQSLHARMDTEEKSKLNYSNDFGNSSFAEVTSPLFRRLSTKHATLGKDEAFSVQRIKPESHSSVLKEKEYIEVPKDEVSRKKSIVLDVQNKFMSDLRIDEENSGCEQAVEYKDVKTAPSLPETFGDCVNAKDTSFTSLRHGWSNIPCWASRSLVGVIHDPENARNKQNMSKRNSLEFYEKLSSKTVNATSSKSLEVRKEILMAKIEHENTKALNAVTPTEESQLASDIFMVNPHDTLTKYCTCDLDEIYNKIIKQDCLPSMTNIVKTCRVFVAGESPVLEEEVMISKDIMSAILNPHIFSVLSEKGMKATRLQAYTWPSISRGCSAVIVGEKLSGKTMGFVVPLLSLILDTYHHISGRLPPGIGPLMVVVCSSWQSAKCAAEHVVSLLPANTNLKVMTAWGGCGSEEEISTGKQLLGGCDVLLTTAPCLVRLLTGDSTVSGRGTKGATTSLTRCCHLVFDDADIVLENFSLEVKEILTMWGKERKKCGRPDLQLQAVVVGSRWTKLLGQLTDVLLPLLDPTIIISTPFEAAIATKVKNNFHWVNDEKESLSLVMNFIAAASSQKSMVFVRNDSVAALLSSMMKNIAVYCLVVNSTIHKGRLKEFIDEWHVMQGVTVIVSEPAEKFLLHCDISDAQAIFHTHVGSSWNTFTQRYGFMIDRFVTDVEEKSFSCESYIIVPKFSIERSHKIWGELNRICNNAAEEVKVHLLSTENGLPKDNSCLCYNLKACGRCFDESSCKFRHVIDFSDQACDIPQTGKVTVEIVSVVNASRYLVRLTEYQTKSDGQRIDLSNHYHILRSALQQHYADPAHCKPVQFAKKGMLCALQDNGVWSRAQVVSVNYSKSTCLLNVFLIDEGREMVIQLSSAWVLASHFASVPQLIVEVFLCCIQPKDNDREWTSQANSFVQEVFARNKKSKFVGTIVLALGYTLWLNPLIELSKIGNIYVQKRSLRGKLLTERYGMDNLNHIKNLEHLCTLAGISLRDEDTLSLCWIEARNEALQNVSTVVDSEDLSSDTLTNGENETDETINEDNEECSDNVIHHERDSMNMMPLGDVAKDRLPSTSSGKTEAELGLSSEKLPLNTEVTVEVTELVSAEEFYVVQQDKLQELDNLEGEINNLHDYLESCEVEKRSDGKSVASKPPIGSPCIAKFTDNRYYRGQVKAAEDDGSMTVFFVDHGETVKVPEWQVHVCPSVWMKYMPGQAIRCTLAHLTIPPYLSEATMQAMTHLMDVTESWKVKALEVKDDDGLLYVVELTDDAGDSPLEVWKHLVHRGVALMDLENASDSEDESSELFNTSDVDDQEIAEFLFGIAAIKQQETGKKEVHFRHKGTAVELEEKESSLSCNSSVSESSSESDLVQQNSTHISEGKGKEKKDDSTIDITESNNRNCKSDNSEPDKKTKEEHEQPSCKEIKESLNSKEKDQDIHRTVTSESQVLNMKRLGMPPLCAVDGVTERLAPETSWNQRKETVHITIHLVGVEHYKCRVSSTHIIFMSVLGDKFYVLDEELCQKITPESCVVSVKGISVSITLKKAVKGKWMSLFKDRMHRPWLRRQYQNLSSGEDTSETENYDDDGWREIMNYSKEPARGGLPAGISDTDVTNDTDSSEIL</sequence>
<dbReference type="GO" id="GO:0005737">
    <property type="term" value="C:cytoplasm"/>
    <property type="evidence" value="ECO:0007669"/>
    <property type="project" value="UniProtKB-ARBA"/>
</dbReference>
<dbReference type="SUPFAM" id="SSF52540">
    <property type="entry name" value="P-loop containing nucleoside triphosphate hydrolases"/>
    <property type="match status" value="1"/>
</dbReference>
<keyword evidence="13" id="KW-0862">Zinc</keyword>
<dbReference type="InterPro" id="IPR007052">
    <property type="entry name" value="CS_dom"/>
</dbReference>
<evidence type="ECO:0000313" key="18">
    <source>
        <dbReference type="EMBL" id="JAI56799.1"/>
    </source>
</evidence>
<dbReference type="GO" id="GO:0007283">
    <property type="term" value="P:spermatogenesis"/>
    <property type="evidence" value="ECO:0007669"/>
    <property type="project" value="UniProtKB-KW"/>
</dbReference>
<feature type="compositionally biased region" description="Basic and acidic residues" evidence="14">
    <location>
        <begin position="1734"/>
        <end position="1774"/>
    </location>
</feature>
<dbReference type="GO" id="GO:0051321">
    <property type="term" value="P:meiotic cell cycle"/>
    <property type="evidence" value="ECO:0007669"/>
    <property type="project" value="UniProtKB-KW"/>
</dbReference>
<dbReference type="SMART" id="SM00333">
    <property type="entry name" value="TUDOR"/>
    <property type="match status" value="3"/>
</dbReference>
<dbReference type="GO" id="GO:0042078">
    <property type="term" value="P:germ-line stem cell division"/>
    <property type="evidence" value="ECO:0007669"/>
    <property type="project" value="TreeGrafter"/>
</dbReference>
<evidence type="ECO:0000256" key="13">
    <source>
        <dbReference type="PROSITE-ProRule" id="PRU00723"/>
    </source>
</evidence>
<dbReference type="Gene3D" id="2.30.30.140">
    <property type="match status" value="3"/>
</dbReference>
<evidence type="ECO:0000259" key="16">
    <source>
        <dbReference type="PROSITE" id="PS50304"/>
    </source>
</evidence>
<feature type="compositionally biased region" description="Acidic residues" evidence="14">
    <location>
        <begin position="1943"/>
        <end position="1953"/>
    </location>
</feature>
<dbReference type="InterPro" id="IPR008978">
    <property type="entry name" value="HSP20-like_chaperone"/>
</dbReference>
<feature type="domain" description="Tudor" evidence="16">
    <location>
        <begin position="1486"/>
        <end position="1544"/>
    </location>
</feature>
<dbReference type="PANTHER" id="PTHR22655">
    <property type="entry name" value="ATP-DEPENDENT RNA HELICASE TDRD12-RELATED"/>
    <property type="match status" value="1"/>
</dbReference>
<protein>
    <recommendedName>
        <fullName evidence="1">RNA helicase</fullName>
        <ecNumber evidence="1">3.6.4.13</ecNumber>
    </recommendedName>
</protein>
<keyword evidence="7" id="KW-0347">Helicase</keyword>
<dbReference type="CDD" id="cd20379">
    <property type="entry name" value="Tudor_dTUD-like"/>
    <property type="match status" value="1"/>
</dbReference>
<evidence type="ECO:0000256" key="5">
    <source>
        <dbReference type="ARBA" id="ARBA00022782"/>
    </source>
</evidence>
<feature type="compositionally biased region" description="Basic and acidic residues" evidence="14">
    <location>
        <begin position="1711"/>
        <end position="1722"/>
    </location>
</feature>
<dbReference type="PROSITE" id="PS50103">
    <property type="entry name" value="ZF_C3H1"/>
    <property type="match status" value="1"/>
</dbReference>
<dbReference type="InterPro" id="IPR035437">
    <property type="entry name" value="SNase_OB-fold_sf"/>
</dbReference>
<dbReference type="SUPFAM" id="SSF63748">
    <property type="entry name" value="Tudor/PWWP/MBT"/>
    <property type="match status" value="3"/>
</dbReference>
<evidence type="ECO:0000256" key="2">
    <source>
        <dbReference type="ARBA" id="ARBA00022473"/>
    </source>
</evidence>
<dbReference type="Pfam" id="PF00270">
    <property type="entry name" value="DEAD"/>
    <property type="match status" value="1"/>
</dbReference>
<feature type="compositionally biased region" description="Low complexity" evidence="14">
    <location>
        <begin position="1686"/>
        <end position="1703"/>
    </location>
</feature>
<dbReference type="CDD" id="cd06463">
    <property type="entry name" value="p23_like"/>
    <property type="match status" value="1"/>
</dbReference>
<evidence type="ECO:0000259" key="15">
    <source>
        <dbReference type="PROSITE" id="PS50103"/>
    </source>
</evidence>
<feature type="region of interest" description="Disordered" evidence="14">
    <location>
        <begin position="1928"/>
        <end position="1953"/>
    </location>
</feature>
<evidence type="ECO:0000256" key="1">
    <source>
        <dbReference type="ARBA" id="ARBA00012552"/>
    </source>
</evidence>
<keyword evidence="2" id="KW-0217">Developmental protein</keyword>
<dbReference type="GO" id="GO:0031047">
    <property type="term" value="P:regulatory ncRNA-mediated gene silencing"/>
    <property type="evidence" value="ECO:0007669"/>
    <property type="project" value="UniProtKB-KW"/>
</dbReference>
<dbReference type="Pfam" id="PF00567">
    <property type="entry name" value="TUDOR"/>
    <property type="match status" value="3"/>
</dbReference>
<dbReference type="GO" id="GO:0003724">
    <property type="term" value="F:RNA helicase activity"/>
    <property type="evidence" value="ECO:0007669"/>
    <property type="project" value="UniProtKB-EC"/>
</dbReference>
<dbReference type="InterPro" id="IPR011545">
    <property type="entry name" value="DEAD/DEAH_box_helicase_dom"/>
</dbReference>
<feature type="region of interest" description="Disordered" evidence="14">
    <location>
        <begin position="252"/>
        <end position="276"/>
    </location>
</feature>
<dbReference type="EMBL" id="GDRN01111317">
    <property type="protein sequence ID" value="JAI56799.1"/>
    <property type="molecule type" value="Transcribed_RNA"/>
</dbReference>
<dbReference type="GO" id="GO:0003676">
    <property type="term" value="F:nucleic acid binding"/>
    <property type="evidence" value="ECO:0007669"/>
    <property type="project" value="InterPro"/>
</dbReference>
<evidence type="ECO:0000256" key="9">
    <source>
        <dbReference type="ARBA" id="ARBA00022871"/>
    </source>
</evidence>
<dbReference type="CDD" id="cd20435">
    <property type="entry name" value="Tudor_TDRD12_rpt2"/>
    <property type="match status" value="1"/>
</dbReference>
<keyword evidence="3" id="KW-0677">Repeat</keyword>
<evidence type="ECO:0000256" key="14">
    <source>
        <dbReference type="SAM" id="MobiDB-lite"/>
    </source>
</evidence>
<dbReference type="GO" id="GO:0008270">
    <property type="term" value="F:zinc ion binding"/>
    <property type="evidence" value="ECO:0007669"/>
    <property type="project" value="UniProtKB-KW"/>
</dbReference>
<dbReference type="Gene3D" id="2.60.40.790">
    <property type="match status" value="1"/>
</dbReference>
<feature type="region of interest" description="Disordered" evidence="14">
    <location>
        <begin position="1680"/>
        <end position="1776"/>
    </location>
</feature>
<dbReference type="PANTHER" id="PTHR22655:SF2">
    <property type="entry name" value="ATP-DEPENDENT RNA HELICASE TDRD12-RELATED"/>
    <property type="match status" value="1"/>
</dbReference>
<feature type="domain" description="CS" evidence="17">
    <location>
        <begin position="1800"/>
        <end position="1886"/>
    </location>
</feature>
<keyword evidence="10" id="KW-0943">RNA-mediated gene silencing</keyword>
<keyword evidence="6" id="KW-0378">Hydrolase</keyword>
<dbReference type="Gene3D" id="2.40.50.90">
    <property type="match status" value="1"/>
</dbReference>
<keyword evidence="4" id="KW-0547">Nucleotide-binding</keyword>